<dbReference type="OrthoDB" id="1892195at2759"/>
<sequence length="367" mass="43263">MERHNYEEELKKERRLVGNLIHEIDYKNQQLSEMEHKYNDTTATLRGLVDGLLAKINSQDSCLRDWELRYNTTVRQLMDENTVLRDEFVEEIRKVKSENVKLKCELSWQTEETEECKSHNDRERRRLLIEMEVLKENLPCQNVVEVDKTSSAQLKENLPCQNVVEVEKISSSQIAALRKELEEKSEALQDLESRYNYLAVKHNLTNQELQDARKESINGLKDMLNSRTTLGVKRMGEINQKAFEFACSLKFPNEDWQEICAKVCSSWEQNVQDPKWHPLKRILFKGNLQEVVDEDDEKLKELRNEYGEVAFEAVSTALMEMNEYNASGRYAVPEIWNLKEGRRATMKEVIQYIIKQLKTHKRKRKCT</sequence>
<gene>
    <name evidence="3 4 5 6 7 8" type="primary">LOC111310197</name>
</gene>
<dbReference type="AlphaFoldDB" id="A0A6P6AJY3"/>
<proteinExistence type="predicted"/>
<dbReference type="KEGG" id="dzi:111310197"/>
<dbReference type="GO" id="GO:0080188">
    <property type="term" value="P:gene silencing by siRNA-directed DNA methylation"/>
    <property type="evidence" value="ECO:0007669"/>
    <property type="project" value="InterPro"/>
</dbReference>
<dbReference type="RefSeq" id="XP_022765142.1">
    <property type="nucleotide sequence ID" value="XM_022909407.1"/>
</dbReference>
<reference evidence="3 4" key="1">
    <citation type="submission" date="2025-04" db="UniProtKB">
        <authorList>
            <consortium name="RefSeq"/>
        </authorList>
    </citation>
    <scope>IDENTIFICATION</scope>
    <source>
        <tissue evidence="3 4">Fruit stalk</tissue>
    </source>
</reference>
<evidence type="ECO:0000313" key="7">
    <source>
        <dbReference type="RefSeq" id="XP_022765141.1"/>
    </source>
</evidence>
<protein>
    <submittedName>
        <fullName evidence="3 4">Factor of DNA methylation 2-like</fullName>
    </submittedName>
</protein>
<name>A0A6P6AJY3_DURZI</name>
<evidence type="ECO:0000313" key="6">
    <source>
        <dbReference type="RefSeq" id="XP_022765140.1"/>
    </source>
</evidence>
<keyword evidence="2" id="KW-1185">Reference proteome</keyword>
<accession>A0A6P6AJY3</accession>
<dbReference type="RefSeq" id="XP_022765139.1">
    <property type="nucleotide sequence ID" value="XM_022909404.1"/>
</dbReference>
<dbReference type="GeneID" id="111310197"/>
<evidence type="ECO:0000259" key="1">
    <source>
        <dbReference type="Pfam" id="PF03469"/>
    </source>
</evidence>
<dbReference type="InterPro" id="IPR045177">
    <property type="entry name" value="FDM1-5/IDN2"/>
</dbReference>
<dbReference type="PANTHER" id="PTHR21596">
    <property type="entry name" value="RIBONUCLEASE P SUBUNIT P38"/>
    <property type="match status" value="1"/>
</dbReference>
<organism evidence="2 6">
    <name type="scientific">Durio zibethinus</name>
    <name type="common">Durian</name>
    <dbReference type="NCBI Taxonomy" id="66656"/>
    <lineage>
        <taxon>Eukaryota</taxon>
        <taxon>Viridiplantae</taxon>
        <taxon>Streptophyta</taxon>
        <taxon>Embryophyta</taxon>
        <taxon>Tracheophyta</taxon>
        <taxon>Spermatophyta</taxon>
        <taxon>Magnoliopsida</taxon>
        <taxon>eudicotyledons</taxon>
        <taxon>Gunneridae</taxon>
        <taxon>Pentapetalae</taxon>
        <taxon>rosids</taxon>
        <taxon>malvids</taxon>
        <taxon>Malvales</taxon>
        <taxon>Malvaceae</taxon>
        <taxon>Helicteroideae</taxon>
        <taxon>Durio</taxon>
    </lineage>
</organism>
<dbReference type="InterPro" id="IPR005379">
    <property type="entry name" value="FDM1-5/IDN2_XH"/>
</dbReference>
<evidence type="ECO:0000313" key="4">
    <source>
        <dbReference type="RefSeq" id="XP_022765137.1"/>
    </source>
</evidence>
<dbReference type="RefSeq" id="XP_022765141.1">
    <property type="nucleotide sequence ID" value="XM_022909406.1"/>
</dbReference>
<dbReference type="RefSeq" id="XP_022765136.1">
    <property type="nucleotide sequence ID" value="XM_022909401.1"/>
</dbReference>
<dbReference type="PANTHER" id="PTHR21596:SF82">
    <property type="entry name" value="FACTOR OF DNA METHYLATION 5-LIKE"/>
    <property type="match status" value="1"/>
</dbReference>
<dbReference type="RefSeq" id="XP_022765137.1">
    <property type="nucleotide sequence ID" value="XM_022909402.1"/>
</dbReference>
<evidence type="ECO:0000313" key="8">
    <source>
        <dbReference type="RefSeq" id="XP_022765142.1"/>
    </source>
</evidence>
<dbReference type="Pfam" id="PF03469">
    <property type="entry name" value="XH"/>
    <property type="match status" value="1"/>
</dbReference>
<evidence type="ECO:0000313" key="3">
    <source>
        <dbReference type="RefSeq" id="XP_022765136.1"/>
    </source>
</evidence>
<evidence type="ECO:0000313" key="2">
    <source>
        <dbReference type="Proteomes" id="UP000515121"/>
    </source>
</evidence>
<dbReference type="RefSeq" id="XP_022765140.1">
    <property type="nucleotide sequence ID" value="XM_022909405.1"/>
</dbReference>
<feature type="domain" description="Factor of DNA methylation 1-5/IDN2" evidence="1">
    <location>
        <begin position="233"/>
        <end position="363"/>
    </location>
</feature>
<evidence type="ECO:0000313" key="5">
    <source>
        <dbReference type="RefSeq" id="XP_022765139.1"/>
    </source>
</evidence>
<dbReference type="Proteomes" id="UP000515121">
    <property type="component" value="Unplaced"/>
</dbReference>